<keyword evidence="4 8" id="KW-0812">Transmembrane</keyword>
<proteinExistence type="predicted"/>
<feature type="domain" description="Mce/MlaD" evidence="9">
    <location>
        <begin position="128"/>
        <end position="219"/>
    </location>
</feature>
<dbReference type="AlphaFoldDB" id="A0A1H2PRJ0"/>
<dbReference type="Pfam" id="PF02470">
    <property type="entry name" value="MlaD"/>
    <property type="match status" value="3"/>
</dbReference>
<protein>
    <submittedName>
        <fullName evidence="10">Paraquat-inducible protein B</fullName>
    </submittedName>
</protein>
<evidence type="ECO:0000259" key="9">
    <source>
        <dbReference type="Pfam" id="PF02470"/>
    </source>
</evidence>
<evidence type="ECO:0000256" key="6">
    <source>
        <dbReference type="ARBA" id="ARBA00023136"/>
    </source>
</evidence>
<feature type="domain" description="Mce/MlaD" evidence="9">
    <location>
        <begin position="374"/>
        <end position="476"/>
    </location>
</feature>
<accession>A0A1H2PRJ0</accession>
<evidence type="ECO:0000256" key="3">
    <source>
        <dbReference type="ARBA" id="ARBA00022519"/>
    </source>
</evidence>
<keyword evidence="6 8" id="KW-0472">Membrane</keyword>
<dbReference type="Proteomes" id="UP000243719">
    <property type="component" value="Unassembled WGS sequence"/>
</dbReference>
<dbReference type="PANTHER" id="PTHR30462">
    <property type="entry name" value="INTERMEMBRANE TRANSPORT PROTEIN PQIB-RELATED"/>
    <property type="match status" value="1"/>
</dbReference>
<gene>
    <name evidence="10" type="ORF">SAMN05216551_108141</name>
</gene>
<feature type="region of interest" description="Disordered" evidence="7">
    <location>
        <begin position="1"/>
        <end position="90"/>
    </location>
</feature>
<organism evidence="10 11">
    <name type="scientific">Chitinasiproducens palmae</name>
    <dbReference type="NCBI Taxonomy" id="1770053"/>
    <lineage>
        <taxon>Bacteria</taxon>
        <taxon>Pseudomonadati</taxon>
        <taxon>Pseudomonadota</taxon>
        <taxon>Betaproteobacteria</taxon>
        <taxon>Burkholderiales</taxon>
        <taxon>Burkholderiaceae</taxon>
        <taxon>Chitinasiproducens</taxon>
    </lineage>
</organism>
<feature type="transmembrane region" description="Helical" evidence="8">
    <location>
        <begin position="104"/>
        <end position="125"/>
    </location>
</feature>
<sequence length="614" mass="66383">MNRPSDGRNGASGANGPQEPTGSNGPEDPRDDAPRGAEGPDAPTDSPVGPPEEARTEPRRREPGRGRRTGDTAARSDGDGDGDGINDTWQEPIVAPRGRWLPSLVWLIPLIAAVIGLSLVARAIFEQGPTVTITFKTAEGIEPGKTKVKYKDVDIGEVKSVTLSEDHSLIVATVELTKDASNIAVEGTRFWVVKPRIAASGVSGLGTLLSGSYIGVDAGRSEETRRAFRGLETPPAVTRDQKGHQYLLFADSLNSLDIGSPVYYRRIQVGQVVGYALAADGKSVQLRVFVNAPYDKYVGGNTRFWNASGVDLRLDSNGLKLNTQSLTTVVLGGVAFQTPPGQPVGAQAEDNHEFLLTDDEGTAMRPPDGPATYAVLNFNQSLRGLQVGAPVDFRGIVLGNVVSIGINYDRRSGQFMMPVRVKLYPNRLGTSFAALANQHDDVAKEHLFEAFIRRGLRAQLRTGNFLTGQLYVALDFFPKVPPAKIDVTRSPLELPTVPNTLDQLQLQVADIASKLQKIPFDKIGNNVNQTLESANSLFKRLDGEVAPEAQRTLVEAQKTFSSAEKTLSEDSPLQSDVRQAMQELTRTARTLGVLADYLERHPEALLRGKPGEKP</sequence>
<evidence type="ECO:0000313" key="11">
    <source>
        <dbReference type="Proteomes" id="UP000243719"/>
    </source>
</evidence>
<evidence type="ECO:0000256" key="2">
    <source>
        <dbReference type="ARBA" id="ARBA00022475"/>
    </source>
</evidence>
<dbReference type="GO" id="GO:0005886">
    <property type="term" value="C:plasma membrane"/>
    <property type="evidence" value="ECO:0007669"/>
    <property type="project" value="UniProtKB-SubCell"/>
</dbReference>
<evidence type="ECO:0000256" key="8">
    <source>
        <dbReference type="SAM" id="Phobius"/>
    </source>
</evidence>
<feature type="compositionally biased region" description="Basic and acidic residues" evidence="7">
    <location>
        <begin position="52"/>
        <end position="78"/>
    </location>
</feature>
<evidence type="ECO:0000256" key="5">
    <source>
        <dbReference type="ARBA" id="ARBA00022989"/>
    </source>
</evidence>
<comment type="subcellular location">
    <subcellularLocation>
        <location evidence="1">Cell inner membrane</location>
    </subcellularLocation>
</comment>
<evidence type="ECO:0000256" key="1">
    <source>
        <dbReference type="ARBA" id="ARBA00004533"/>
    </source>
</evidence>
<dbReference type="STRING" id="1770053.SAMN05216551_108141"/>
<keyword evidence="11" id="KW-1185">Reference proteome</keyword>
<dbReference type="InterPro" id="IPR051800">
    <property type="entry name" value="PqiA-PqiB_transport"/>
</dbReference>
<name>A0A1H2PRJ0_9BURK</name>
<reference evidence="11" key="1">
    <citation type="submission" date="2016-09" db="EMBL/GenBank/DDBJ databases">
        <authorList>
            <person name="Varghese N."/>
            <person name="Submissions S."/>
        </authorList>
    </citation>
    <scope>NUCLEOTIDE SEQUENCE [LARGE SCALE GENOMIC DNA]</scope>
    <source>
        <strain evidence="11">JS23</strain>
    </source>
</reference>
<keyword evidence="3" id="KW-0997">Cell inner membrane</keyword>
<dbReference type="InterPro" id="IPR003399">
    <property type="entry name" value="Mce/MlaD"/>
</dbReference>
<keyword evidence="2" id="KW-1003">Cell membrane</keyword>
<evidence type="ECO:0000256" key="7">
    <source>
        <dbReference type="SAM" id="MobiDB-lite"/>
    </source>
</evidence>
<keyword evidence="5 8" id="KW-1133">Transmembrane helix</keyword>
<evidence type="ECO:0000313" key="10">
    <source>
        <dbReference type="EMBL" id="SDV49504.1"/>
    </source>
</evidence>
<dbReference type="EMBL" id="FNLO01000008">
    <property type="protein sequence ID" value="SDV49504.1"/>
    <property type="molecule type" value="Genomic_DNA"/>
</dbReference>
<dbReference type="OrthoDB" id="9806984at2"/>
<dbReference type="PANTHER" id="PTHR30462:SF0">
    <property type="entry name" value="INTERMEMBRANE TRANSPORT PROTEIN YEBT"/>
    <property type="match status" value="1"/>
</dbReference>
<feature type="domain" description="Mce/MlaD" evidence="9">
    <location>
        <begin position="245"/>
        <end position="303"/>
    </location>
</feature>
<evidence type="ECO:0000256" key="4">
    <source>
        <dbReference type="ARBA" id="ARBA00022692"/>
    </source>
</evidence>